<dbReference type="InterPro" id="IPR015943">
    <property type="entry name" value="WD40/YVTN_repeat-like_dom_sf"/>
</dbReference>
<comment type="caution">
    <text evidence="1">The sequence shown here is derived from an EMBL/GenBank/DDBJ whole genome shotgun (WGS) entry which is preliminary data.</text>
</comment>
<evidence type="ECO:0000313" key="1">
    <source>
        <dbReference type="EMBL" id="KAJ7038528.1"/>
    </source>
</evidence>
<reference evidence="1" key="1">
    <citation type="submission" date="2023-03" db="EMBL/GenBank/DDBJ databases">
        <title>Massive genome expansion in bonnet fungi (Mycena s.s.) driven by repeated elements and novel gene families across ecological guilds.</title>
        <authorList>
            <consortium name="Lawrence Berkeley National Laboratory"/>
            <person name="Harder C.B."/>
            <person name="Miyauchi S."/>
            <person name="Viragh M."/>
            <person name="Kuo A."/>
            <person name="Thoen E."/>
            <person name="Andreopoulos B."/>
            <person name="Lu D."/>
            <person name="Skrede I."/>
            <person name="Drula E."/>
            <person name="Henrissat B."/>
            <person name="Morin E."/>
            <person name="Kohler A."/>
            <person name="Barry K."/>
            <person name="LaButti K."/>
            <person name="Morin E."/>
            <person name="Salamov A."/>
            <person name="Lipzen A."/>
            <person name="Mereny Z."/>
            <person name="Hegedus B."/>
            <person name="Baldrian P."/>
            <person name="Stursova M."/>
            <person name="Weitz H."/>
            <person name="Taylor A."/>
            <person name="Grigoriev I.V."/>
            <person name="Nagy L.G."/>
            <person name="Martin F."/>
            <person name="Kauserud H."/>
        </authorList>
    </citation>
    <scope>NUCLEOTIDE SEQUENCE</scope>
    <source>
        <strain evidence="1">CBHHK200</strain>
    </source>
</reference>
<protein>
    <submittedName>
        <fullName evidence="1">WD40-repeat-containing domain protein</fullName>
    </submittedName>
</protein>
<gene>
    <name evidence="1" type="ORF">C8F04DRAFT_1179547</name>
</gene>
<dbReference type="Proteomes" id="UP001218188">
    <property type="component" value="Unassembled WGS sequence"/>
</dbReference>
<dbReference type="InterPro" id="IPR036322">
    <property type="entry name" value="WD40_repeat_dom_sf"/>
</dbReference>
<dbReference type="EMBL" id="JARJCM010000031">
    <property type="protein sequence ID" value="KAJ7038528.1"/>
    <property type="molecule type" value="Genomic_DNA"/>
</dbReference>
<dbReference type="AlphaFoldDB" id="A0AAD6X4B8"/>
<evidence type="ECO:0000313" key="2">
    <source>
        <dbReference type="Proteomes" id="UP001218188"/>
    </source>
</evidence>
<name>A0AAD6X4B8_9AGAR</name>
<dbReference type="InterPro" id="IPR001680">
    <property type="entry name" value="WD40_rpt"/>
</dbReference>
<keyword evidence="2" id="KW-1185">Reference proteome</keyword>
<accession>A0AAD6X4B8</accession>
<dbReference type="SMART" id="SM00320">
    <property type="entry name" value="WD40"/>
    <property type="match status" value="3"/>
</dbReference>
<organism evidence="1 2">
    <name type="scientific">Mycena alexandri</name>
    <dbReference type="NCBI Taxonomy" id="1745969"/>
    <lineage>
        <taxon>Eukaryota</taxon>
        <taxon>Fungi</taxon>
        <taxon>Dikarya</taxon>
        <taxon>Basidiomycota</taxon>
        <taxon>Agaricomycotina</taxon>
        <taxon>Agaricomycetes</taxon>
        <taxon>Agaricomycetidae</taxon>
        <taxon>Agaricales</taxon>
        <taxon>Marasmiineae</taxon>
        <taxon>Mycenaceae</taxon>
        <taxon>Mycena</taxon>
    </lineage>
</organism>
<dbReference type="SUPFAM" id="SSF50978">
    <property type="entry name" value="WD40 repeat-like"/>
    <property type="match status" value="1"/>
</dbReference>
<dbReference type="Gene3D" id="2.130.10.10">
    <property type="entry name" value="YVTN repeat-like/Quinoprotein amine dehydrogenase"/>
    <property type="match status" value="2"/>
</dbReference>
<proteinExistence type="predicted"/>
<sequence length="450" mass="49428">MPIARLPYVQHHGINRHPGSVLTLAVTENGGILASGGSQGTRLWNVADMSSIRRPSPAGGRGATLVVIWARQADEAHDVLYAGTQNGYFFCWRQQDGVFEETFVIQMPDPGEITAMAFDSTNNRLCLCSRNDMVQSWAISKDPLTGKWTPTNIFSRKFSRLAPQAITFAAFDNSQDRDIIVLGFHNSGPIYTIRGKTGETASDWSVGARIGDAAFHWRDGVFCLDDPTSGPALFRLSDQIKSRTYEIDRTRATARPRKVRFGEQGATLVCGSDHGSVYVFDTRSGQKLATLSVGSTEWVQVVAVGPLCLRHAKPDSMFRVDGRGRGCICHLCRSDARLGQLGGNLRLEESETSAGNRHRLGEDDLRRQSAGRFGMHSVRIPEFGGEAEAHVQAHGGAQLRRGNDIRGSADKELMIVDVRRTYQKFVDAFNALEIQDLCKTLLAQPSDSSS</sequence>